<sequence length="151" mass="16505">MDTTAYVYAGGCHCSNIKLAVELTKALNAYKPRACDCDFCKTHGASYLSDPQGKLVITTKDKDALSRYRQGDAIADFLICKICGVVAGVSFQSEAGLYATIEAGLYATINVKALSDRADCLPETSVSPKLLSTEDKIERWKKAWFSDVKFE</sequence>
<proteinExistence type="inferred from homology"/>
<name>A0A345P4F2_9GAMM</name>
<dbReference type="OrthoDB" id="9805575at2"/>
<organism evidence="5 6">
    <name type="scientific">Aquirhabdus parva</name>
    <dbReference type="NCBI Taxonomy" id="2283318"/>
    <lineage>
        <taxon>Bacteria</taxon>
        <taxon>Pseudomonadati</taxon>
        <taxon>Pseudomonadota</taxon>
        <taxon>Gammaproteobacteria</taxon>
        <taxon>Moraxellales</taxon>
        <taxon>Moraxellaceae</taxon>
        <taxon>Aquirhabdus</taxon>
    </lineage>
</organism>
<keyword evidence="3" id="KW-0862">Zinc</keyword>
<reference evidence="5 6" key="1">
    <citation type="submission" date="2018-07" db="EMBL/GenBank/DDBJ databases">
        <title>Genome sequencing of Moraxellaceae gen. HYN0046.</title>
        <authorList>
            <person name="Kim M."/>
            <person name="Yi H."/>
        </authorList>
    </citation>
    <scope>NUCLEOTIDE SEQUENCE [LARGE SCALE GENOMIC DNA]</scope>
    <source>
        <strain evidence="5 6">HYN0046</strain>
    </source>
</reference>
<evidence type="ECO:0000313" key="6">
    <source>
        <dbReference type="Proteomes" id="UP000253940"/>
    </source>
</evidence>
<keyword evidence="2" id="KW-0479">Metal-binding</keyword>
<accession>A0A345P4F2</accession>
<evidence type="ECO:0000256" key="2">
    <source>
        <dbReference type="ARBA" id="ARBA00022723"/>
    </source>
</evidence>
<dbReference type="SUPFAM" id="SSF51316">
    <property type="entry name" value="Mss4-like"/>
    <property type="match status" value="1"/>
</dbReference>
<dbReference type="Pfam" id="PF04828">
    <property type="entry name" value="GFA"/>
    <property type="match status" value="1"/>
</dbReference>
<evidence type="ECO:0000256" key="1">
    <source>
        <dbReference type="ARBA" id="ARBA00005495"/>
    </source>
</evidence>
<evidence type="ECO:0000256" key="3">
    <source>
        <dbReference type="ARBA" id="ARBA00022833"/>
    </source>
</evidence>
<evidence type="ECO:0000259" key="4">
    <source>
        <dbReference type="PROSITE" id="PS51891"/>
    </source>
</evidence>
<dbReference type="Gene3D" id="2.170.150.70">
    <property type="match status" value="1"/>
</dbReference>
<gene>
    <name evidence="5" type="ORF">HYN46_04405</name>
</gene>
<evidence type="ECO:0000313" key="5">
    <source>
        <dbReference type="EMBL" id="AXI02161.1"/>
    </source>
</evidence>
<dbReference type="RefSeq" id="WP_114898271.1">
    <property type="nucleotide sequence ID" value="NZ_CP031222.1"/>
</dbReference>
<dbReference type="PANTHER" id="PTHR28620">
    <property type="entry name" value="CENTROMERE PROTEIN V"/>
    <property type="match status" value="1"/>
</dbReference>
<dbReference type="EMBL" id="CP031222">
    <property type="protein sequence ID" value="AXI02161.1"/>
    <property type="molecule type" value="Genomic_DNA"/>
</dbReference>
<dbReference type="KEGG" id="mbah:HYN46_04405"/>
<dbReference type="InterPro" id="IPR006913">
    <property type="entry name" value="CENP-V/GFA"/>
</dbReference>
<dbReference type="Proteomes" id="UP000253940">
    <property type="component" value="Chromosome"/>
</dbReference>
<feature type="domain" description="CENP-V/GFA" evidence="4">
    <location>
        <begin position="8"/>
        <end position="130"/>
    </location>
</feature>
<dbReference type="AlphaFoldDB" id="A0A345P4F2"/>
<protein>
    <submittedName>
        <fullName evidence="5">Aldehyde-activating protein</fullName>
    </submittedName>
</protein>
<dbReference type="InterPro" id="IPR011057">
    <property type="entry name" value="Mss4-like_sf"/>
</dbReference>
<dbReference type="InterPro" id="IPR052355">
    <property type="entry name" value="CENP-V-like"/>
</dbReference>
<keyword evidence="6" id="KW-1185">Reference proteome</keyword>
<comment type="similarity">
    <text evidence="1">Belongs to the Gfa family.</text>
</comment>
<dbReference type="GO" id="GO:0046872">
    <property type="term" value="F:metal ion binding"/>
    <property type="evidence" value="ECO:0007669"/>
    <property type="project" value="UniProtKB-KW"/>
</dbReference>
<dbReference type="PANTHER" id="PTHR28620:SF1">
    <property type="entry name" value="CENP-V_GFA DOMAIN-CONTAINING PROTEIN"/>
    <property type="match status" value="1"/>
</dbReference>
<dbReference type="GO" id="GO:0016846">
    <property type="term" value="F:carbon-sulfur lyase activity"/>
    <property type="evidence" value="ECO:0007669"/>
    <property type="project" value="InterPro"/>
</dbReference>
<dbReference type="PROSITE" id="PS51891">
    <property type="entry name" value="CENP_V_GFA"/>
    <property type="match status" value="1"/>
</dbReference>